<keyword evidence="3 6" id="KW-0547">Nucleotide-binding</keyword>
<feature type="compositionally biased region" description="Low complexity" evidence="7">
    <location>
        <begin position="1117"/>
        <end position="1130"/>
    </location>
</feature>
<dbReference type="PROSITE" id="PS00107">
    <property type="entry name" value="PROTEIN_KINASE_ATP"/>
    <property type="match status" value="1"/>
</dbReference>
<dbReference type="CDD" id="cd13999">
    <property type="entry name" value="STKc_MAP3K-like"/>
    <property type="match status" value="1"/>
</dbReference>
<proteinExistence type="predicted"/>
<gene>
    <name evidence="9" type="ORF">Vbra_22617</name>
</gene>
<dbReference type="InterPro" id="IPR008942">
    <property type="entry name" value="ENTH_VHS"/>
</dbReference>
<feature type="compositionally biased region" description="Low complexity" evidence="7">
    <location>
        <begin position="658"/>
        <end position="671"/>
    </location>
</feature>
<dbReference type="GO" id="GO:0005524">
    <property type="term" value="F:ATP binding"/>
    <property type="evidence" value="ECO:0007669"/>
    <property type="project" value="UniProtKB-UniRule"/>
</dbReference>
<feature type="region of interest" description="Disordered" evidence="7">
    <location>
        <begin position="933"/>
        <end position="1021"/>
    </location>
</feature>
<feature type="region of interest" description="Disordered" evidence="7">
    <location>
        <begin position="471"/>
        <end position="580"/>
    </location>
</feature>
<dbReference type="VEuPathDB" id="CryptoDB:Vbra_22617"/>
<feature type="domain" description="Protein kinase" evidence="8">
    <location>
        <begin position="1191"/>
        <end position="1463"/>
    </location>
</feature>
<feature type="region of interest" description="Disordered" evidence="7">
    <location>
        <begin position="337"/>
        <end position="409"/>
    </location>
</feature>
<dbReference type="InterPro" id="IPR017441">
    <property type="entry name" value="Protein_kinase_ATP_BS"/>
</dbReference>
<dbReference type="Proteomes" id="UP000041254">
    <property type="component" value="Unassembled WGS sequence"/>
</dbReference>
<feature type="binding site" evidence="6">
    <location>
        <position position="1218"/>
    </location>
    <ligand>
        <name>ATP</name>
        <dbReference type="ChEBI" id="CHEBI:30616"/>
    </ligand>
</feature>
<feature type="compositionally biased region" description="Low complexity" evidence="7">
    <location>
        <begin position="791"/>
        <end position="802"/>
    </location>
</feature>
<dbReference type="InterPro" id="IPR051681">
    <property type="entry name" value="Ser/Thr_Kinases-Pseudokinases"/>
</dbReference>
<evidence type="ECO:0000256" key="1">
    <source>
        <dbReference type="ARBA" id="ARBA00022527"/>
    </source>
</evidence>
<evidence type="ECO:0000256" key="6">
    <source>
        <dbReference type="PROSITE-ProRule" id="PRU10141"/>
    </source>
</evidence>
<feature type="compositionally biased region" description="Pro residues" evidence="7">
    <location>
        <begin position="715"/>
        <end position="735"/>
    </location>
</feature>
<feature type="compositionally biased region" description="Low complexity" evidence="7">
    <location>
        <begin position="500"/>
        <end position="509"/>
    </location>
</feature>
<dbReference type="PANTHER" id="PTHR44329:SF298">
    <property type="entry name" value="MIXED LINEAGE KINASE DOMAIN-LIKE PROTEIN"/>
    <property type="match status" value="1"/>
</dbReference>
<feature type="compositionally biased region" description="Low complexity" evidence="7">
    <location>
        <begin position="1141"/>
        <end position="1176"/>
    </location>
</feature>
<feature type="compositionally biased region" description="Pro residues" evidence="7">
    <location>
        <begin position="357"/>
        <end position="366"/>
    </location>
</feature>
<dbReference type="PROSITE" id="PS50011">
    <property type="entry name" value="PROTEIN_KINASE_DOM"/>
    <property type="match status" value="1"/>
</dbReference>
<sequence length="1463" mass="158681">MLRLFSGLDPKNRCVAKATNKRVEGAKPKYYRTILIELWGKETAQQCREAYQWLFDRLMIRPITSDPVVTLKVLLLVHKVCQQGPLEAVMQNLPINLLDKIHGAWMEPFPDSSSHPHHTPDLQGSQNHIMMLNSSGVSSGPEDVIVERIDSNSSVLSTSDDQNLKAVIAEYSRFLQAKVSTHSRWELFFQGNWSIDRYLATNMLTLEQAAQIYDPTMSPIHPTVLTSLLDLAPALARLNARLIEPPPDGGQPGCIGSRYFVLYLGVITALIDESWALLSIATHILGRLVLKLYPSRTPSPSPKHQNQHQQQRSRSFGHARSSLRFDIDSLMMESTAADDFDSSPSQSAASLFASTNPMPPYPPQPPETSATFPSGDESEASLRRRRTLASLPSGISEGSDSEGGWGSVTGDQRRSLARVLLAVKERYLMFVRTVRALSDFCRRFESVFPELAHMASPPDVVEDLFSDLPSLVNQPTPTSPRTSRASRATPIVPTPPPQQARPQQAARQQLSPKEGMARTHSPQRGDAGRGGGRFPDFEPPSPRGVAAQRADEAKTASPAVGRREGEGEAGERDKRPGDHAASASLLGLSLAHRSRHNIPSAVVKACDTLSGIELPKSSDRLYLNPFIPDPNQPSLSADGPPVEAGSASEDEFEDLFLQSDTSQPQSQGPSSPKHRPTTAVEDLMDRAVTSPTRPQQPLQEQQKELGVTAVSEQAPPKPAASRPPPPPPPPPPPAHPSLAAQAGHVRSSSAGPVPSVAPAHAPRPQPLEQPPPKKRAAPAVSSPPGVEPKFGPGVLLPLPDGPVGRGKPPEGTSQTASPTPLSSPRPPHVEAGRGGRHLWVQQQQRLPDLGALQQQQQQHHVNKQATMPVGEIMAAAGGGHGHGKAAAVDHPVGRAVMARAPTAPQIVNINVSRPPPPAPIPPLPLPVREARRYSRGSSHNHNNPFSGSQQVSAAPSSQHTPGVQTPARPLHPGGQQHQQQQQGIQGVWAAQHQHHHQQGGGGSPKHGMQLPPPQPPQGELFRNASYGVFDHSARAGGGGHGAGGSPAPSNPFLQQNLAYMDQHAPFGAGQRQRRASQQEMHMHRVSMTPPAVTPRMGQTPHAHVAAGRNAGLMQAAFPTPPNAQQQQQQQHLHHHHHHHQQAAAPQQPHHAHPQPKGARAMPHHAPAQAAPDSPSSNNRVAPELEVDPKEILYERLLGQGATAKVYKGSWRGTEVAVKQLTVALPLNSDDKACTEFNREMAIMMRLRHPNLTLLMGATTKNRPLCVIIEYCSGGTLFELLHGQPQVPLTWRQKIKLATDIAKGMNFLHTCKPQIVHRDLKSLNILLAEPVRSPSDNPLAKVSDFGLSRIKRSAGWGHMTGAAGTYHWMAPEVLTNQQYNEKVDVFSFGIVLYEICSRRIPYEELNLPPVSIGIAVSKGARPDLKRIPIDTPVQIRQLLQMCWAPSPADRPSFETVLAVLKQVS</sequence>
<feature type="compositionally biased region" description="Pro residues" evidence="7">
    <location>
        <begin position="761"/>
        <end position="770"/>
    </location>
</feature>
<feature type="compositionally biased region" description="Low complexity" evidence="7">
    <location>
        <begin position="973"/>
        <end position="986"/>
    </location>
</feature>
<dbReference type="InParanoid" id="A0A0G4FG26"/>
<feature type="compositionally biased region" description="Basic residues" evidence="7">
    <location>
        <begin position="1131"/>
        <end position="1140"/>
    </location>
</feature>
<dbReference type="Gene3D" id="1.25.40.90">
    <property type="match status" value="1"/>
</dbReference>
<dbReference type="SMART" id="SM00220">
    <property type="entry name" value="S_TKc"/>
    <property type="match status" value="1"/>
</dbReference>
<feature type="compositionally biased region" description="Basic and acidic residues" evidence="7">
    <location>
        <begin position="561"/>
        <end position="578"/>
    </location>
</feature>
<dbReference type="InterPro" id="IPR008271">
    <property type="entry name" value="Ser/Thr_kinase_AS"/>
</dbReference>
<evidence type="ECO:0000313" key="10">
    <source>
        <dbReference type="Proteomes" id="UP000041254"/>
    </source>
</evidence>
<dbReference type="SUPFAM" id="SSF48464">
    <property type="entry name" value="ENTH/VHS domain"/>
    <property type="match status" value="1"/>
</dbReference>
<dbReference type="GO" id="GO:0004674">
    <property type="term" value="F:protein serine/threonine kinase activity"/>
    <property type="evidence" value="ECO:0007669"/>
    <property type="project" value="UniProtKB-KW"/>
</dbReference>
<feature type="compositionally biased region" description="Low complexity" evidence="7">
    <location>
        <begin position="302"/>
        <end position="314"/>
    </location>
</feature>
<evidence type="ECO:0000259" key="8">
    <source>
        <dbReference type="PROSITE" id="PS50011"/>
    </source>
</evidence>
<dbReference type="EMBL" id="CDMY01000434">
    <property type="protein sequence ID" value="CEM12152.1"/>
    <property type="molecule type" value="Genomic_DNA"/>
</dbReference>
<dbReference type="SUPFAM" id="SSF56112">
    <property type="entry name" value="Protein kinase-like (PK-like)"/>
    <property type="match status" value="1"/>
</dbReference>
<dbReference type="PROSITE" id="PS00108">
    <property type="entry name" value="PROTEIN_KINASE_ST"/>
    <property type="match status" value="1"/>
</dbReference>
<dbReference type="Pfam" id="PF07651">
    <property type="entry name" value="ANTH"/>
    <property type="match status" value="1"/>
</dbReference>
<reference evidence="9 10" key="1">
    <citation type="submission" date="2014-11" db="EMBL/GenBank/DDBJ databases">
        <authorList>
            <person name="Zhu J."/>
            <person name="Qi W."/>
            <person name="Song R."/>
        </authorList>
    </citation>
    <scope>NUCLEOTIDE SEQUENCE [LARGE SCALE GENOMIC DNA]</scope>
</reference>
<dbReference type="InterPro" id="IPR000719">
    <property type="entry name" value="Prot_kinase_dom"/>
</dbReference>
<dbReference type="PANTHER" id="PTHR44329">
    <property type="entry name" value="SERINE/THREONINE-PROTEIN KINASE TNNI3K-RELATED"/>
    <property type="match status" value="1"/>
</dbReference>
<name>A0A0G4FG26_VITBC</name>
<feature type="region of interest" description="Disordered" evidence="7">
    <location>
        <begin position="296"/>
        <end position="318"/>
    </location>
</feature>
<keyword evidence="4" id="KW-0418">Kinase</keyword>
<evidence type="ECO:0000313" key="9">
    <source>
        <dbReference type="EMBL" id="CEM12152.1"/>
    </source>
</evidence>
<protein>
    <recommendedName>
        <fullName evidence="8">Protein kinase domain-containing protein</fullName>
    </recommendedName>
</protein>
<dbReference type="InterPro" id="IPR001245">
    <property type="entry name" value="Ser-Thr/Tyr_kinase_cat_dom"/>
</dbReference>
<keyword evidence="1" id="KW-0723">Serine/threonine-protein kinase</keyword>
<evidence type="ECO:0000256" key="2">
    <source>
        <dbReference type="ARBA" id="ARBA00022679"/>
    </source>
</evidence>
<keyword evidence="5 6" id="KW-0067">ATP-binding</keyword>
<dbReference type="OMA" id="RNCTIDW"/>
<feature type="compositionally biased region" description="Polar residues" evidence="7">
    <location>
        <begin position="935"/>
        <end position="963"/>
    </location>
</feature>
<feature type="compositionally biased region" description="Low complexity" evidence="7">
    <location>
        <begin position="736"/>
        <end position="760"/>
    </location>
</feature>
<evidence type="ECO:0000256" key="3">
    <source>
        <dbReference type="ARBA" id="ARBA00022741"/>
    </source>
</evidence>
<feature type="compositionally biased region" description="Polar residues" evidence="7">
    <location>
        <begin position="811"/>
        <end position="820"/>
    </location>
</feature>
<feature type="compositionally biased region" description="Polar residues" evidence="7">
    <location>
        <begin position="471"/>
        <end position="486"/>
    </location>
</feature>
<dbReference type="GO" id="GO:0005543">
    <property type="term" value="F:phospholipid binding"/>
    <property type="evidence" value="ECO:0007669"/>
    <property type="project" value="InterPro"/>
</dbReference>
<dbReference type="Pfam" id="PF07714">
    <property type="entry name" value="PK_Tyr_Ser-Thr"/>
    <property type="match status" value="1"/>
</dbReference>
<dbReference type="STRING" id="1169540.A0A0G4FG26"/>
<organism evidence="9 10">
    <name type="scientific">Vitrella brassicaformis (strain CCMP3155)</name>
    <dbReference type="NCBI Taxonomy" id="1169540"/>
    <lineage>
        <taxon>Eukaryota</taxon>
        <taxon>Sar</taxon>
        <taxon>Alveolata</taxon>
        <taxon>Colpodellida</taxon>
        <taxon>Vitrellaceae</taxon>
        <taxon>Vitrella</taxon>
    </lineage>
</organism>
<keyword evidence="10" id="KW-1185">Reference proteome</keyword>
<evidence type="ECO:0000256" key="7">
    <source>
        <dbReference type="SAM" id="MobiDB-lite"/>
    </source>
</evidence>
<dbReference type="Gene3D" id="1.10.510.10">
    <property type="entry name" value="Transferase(Phosphotransferase) domain 1"/>
    <property type="match status" value="1"/>
</dbReference>
<feature type="compositionally biased region" description="Polar residues" evidence="7">
    <location>
        <begin position="342"/>
        <end position="356"/>
    </location>
</feature>
<feature type="region of interest" description="Disordered" evidence="7">
    <location>
        <begin position="623"/>
        <end position="836"/>
    </location>
</feature>
<feature type="region of interest" description="Disordered" evidence="7">
    <location>
        <begin position="1117"/>
        <end position="1180"/>
    </location>
</feature>
<evidence type="ECO:0000256" key="5">
    <source>
        <dbReference type="ARBA" id="ARBA00022840"/>
    </source>
</evidence>
<feature type="compositionally biased region" description="Low complexity" evidence="7">
    <location>
        <begin position="388"/>
        <end position="398"/>
    </location>
</feature>
<dbReference type="InterPro" id="IPR011417">
    <property type="entry name" value="ANTH_dom"/>
</dbReference>
<evidence type="ECO:0000256" key="4">
    <source>
        <dbReference type="ARBA" id="ARBA00022777"/>
    </source>
</evidence>
<dbReference type="FunFam" id="3.30.200.20:FF:000180">
    <property type="entry name" value="serine/threonine-protein kinase STY46-like"/>
    <property type="match status" value="1"/>
</dbReference>
<accession>A0A0G4FG26</accession>
<keyword evidence="2" id="KW-0808">Transferase</keyword>
<dbReference type="InterPro" id="IPR011009">
    <property type="entry name" value="Kinase-like_dom_sf"/>
</dbReference>
<dbReference type="OrthoDB" id="1714095at2759"/>